<proteinExistence type="predicted"/>
<organism evidence="1 2">
    <name type="scientific">Rickettsia canadensis (strain McKiel)</name>
    <dbReference type="NCBI Taxonomy" id="293613"/>
    <lineage>
        <taxon>Bacteria</taxon>
        <taxon>Pseudomonadati</taxon>
        <taxon>Pseudomonadota</taxon>
        <taxon>Alphaproteobacteria</taxon>
        <taxon>Rickettsiales</taxon>
        <taxon>Rickettsiaceae</taxon>
        <taxon>Rickettsieae</taxon>
        <taxon>Rickettsia</taxon>
        <taxon>belli group</taxon>
    </lineage>
</organism>
<evidence type="ECO:0000313" key="2">
    <source>
        <dbReference type="Proteomes" id="UP000007056"/>
    </source>
</evidence>
<sequence>MLSNAAVVAGDKDARVLDKDVWIASIYCTNK</sequence>
<evidence type="ECO:0000313" key="1">
    <source>
        <dbReference type="EMBL" id="ABV73151.1"/>
    </source>
</evidence>
<dbReference type="EMBL" id="CP000409">
    <property type="protein sequence ID" value="ABV73151.1"/>
    <property type="molecule type" value="Genomic_DNA"/>
</dbReference>
<protein>
    <submittedName>
        <fullName evidence="1">Uncharacterized protein</fullName>
    </submittedName>
</protein>
<dbReference type="AlphaFoldDB" id="A8EXR8"/>
<accession>A8EXR8</accession>
<dbReference type="HOGENOM" id="CLU_3398188_0_0_5"/>
<gene>
    <name evidence="1" type="ordered locus">A1E_01015</name>
</gene>
<dbReference type="Proteomes" id="UP000007056">
    <property type="component" value="Chromosome"/>
</dbReference>
<dbReference type="KEGG" id="rcm:A1E_01015"/>
<reference evidence="2" key="1">
    <citation type="submission" date="2007-09" db="EMBL/GenBank/DDBJ databases">
        <title>Complete genome sequence of Rickettsia canadensis.</title>
        <authorList>
            <person name="Madan A."/>
            <person name="Fahey J."/>
            <person name="Helton E."/>
            <person name="Ketteman M."/>
            <person name="Madan A."/>
            <person name="Rodrigues S."/>
            <person name="Sanchez A."/>
            <person name="Whiting M."/>
            <person name="Dasch G."/>
            <person name="Eremeeva M."/>
        </authorList>
    </citation>
    <scope>NUCLEOTIDE SEQUENCE [LARGE SCALE GENOMIC DNA]</scope>
    <source>
        <strain evidence="2">McKiel</strain>
    </source>
</reference>
<name>A8EXR8_RICCK</name>